<dbReference type="GO" id="GO:0006816">
    <property type="term" value="P:calcium ion transport"/>
    <property type="evidence" value="ECO:0007669"/>
    <property type="project" value="TreeGrafter"/>
</dbReference>
<dbReference type="Gene3D" id="2.60.40.10">
    <property type="entry name" value="Immunoglobulins"/>
    <property type="match status" value="3"/>
</dbReference>
<keyword evidence="4" id="KW-1133">Transmembrane helix</keyword>
<feature type="domain" description="PKD" evidence="6">
    <location>
        <begin position="56"/>
        <end position="107"/>
    </location>
</feature>
<feature type="domain" description="PKD" evidence="6">
    <location>
        <begin position="228"/>
        <end position="276"/>
    </location>
</feature>
<feature type="domain" description="PKD" evidence="6">
    <location>
        <begin position="128"/>
        <end position="191"/>
    </location>
</feature>
<name>A0A246GGW5_9FLAO</name>
<dbReference type="AlphaFoldDB" id="A0A246GGW5"/>
<comment type="caution">
    <text evidence="7">The sequence shown here is derived from an EMBL/GenBank/DDBJ whole genome shotgun (WGS) entry which is preliminary data.</text>
</comment>
<keyword evidence="3" id="KW-0677">Repeat</keyword>
<dbReference type="Proteomes" id="UP000197768">
    <property type="component" value="Unassembled WGS sequence"/>
</dbReference>
<dbReference type="SMART" id="SM00089">
    <property type="entry name" value="PKD"/>
    <property type="match status" value="3"/>
</dbReference>
<dbReference type="RefSeq" id="WP_088393675.1">
    <property type="nucleotide sequence ID" value="NZ_MTCZ01000114.1"/>
</dbReference>
<dbReference type="GO" id="GO:0005886">
    <property type="term" value="C:plasma membrane"/>
    <property type="evidence" value="ECO:0007669"/>
    <property type="project" value="TreeGrafter"/>
</dbReference>
<dbReference type="CDD" id="cd00146">
    <property type="entry name" value="PKD"/>
    <property type="match status" value="3"/>
</dbReference>
<evidence type="ECO:0000256" key="2">
    <source>
        <dbReference type="ARBA" id="ARBA00022692"/>
    </source>
</evidence>
<proteinExistence type="predicted"/>
<evidence type="ECO:0000256" key="5">
    <source>
        <dbReference type="ARBA" id="ARBA00023136"/>
    </source>
</evidence>
<dbReference type="PROSITE" id="PS50093">
    <property type="entry name" value="PKD"/>
    <property type="match status" value="3"/>
</dbReference>
<evidence type="ECO:0000313" key="8">
    <source>
        <dbReference type="Proteomes" id="UP000197768"/>
    </source>
</evidence>
<keyword evidence="5" id="KW-0472">Membrane</keyword>
<dbReference type="InterPro" id="IPR035986">
    <property type="entry name" value="PKD_dom_sf"/>
</dbReference>
<evidence type="ECO:0000259" key="6">
    <source>
        <dbReference type="PROSITE" id="PS50093"/>
    </source>
</evidence>
<dbReference type="PANTHER" id="PTHR46730">
    <property type="entry name" value="POLYCYSTIN-1"/>
    <property type="match status" value="1"/>
</dbReference>
<reference evidence="7 8" key="1">
    <citation type="journal article" date="2017" name="Infect. Genet. Evol.">
        <title>Comparative genome analysis of fish pathogen Flavobacterium columnare reveals extensive sequence diversity within the species.</title>
        <authorList>
            <person name="Kayansamruaj P."/>
            <person name="Dong H.T."/>
            <person name="Hirono I."/>
            <person name="Kondo H."/>
            <person name="Senapin S."/>
            <person name="Rodkhum C."/>
        </authorList>
    </citation>
    <scope>NUCLEOTIDE SEQUENCE [LARGE SCALE GENOMIC DNA]</scope>
    <source>
        <strain evidence="7 8">1215</strain>
    </source>
</reference>
<evidence type="ECO:0000313" key="7">
    <source>
        <dbReference type="EMBL" id="OWP83438.1"/>
    </source>
</evidence>
<accession>A0A246GGW5</accession>
<dbReference type="GO" id="GO:0005261">
    <property type="term" value="F:monoatomic cation channel activity"/>
    <property type="evidence" value="ECO:0007669"/>
    <property type="project" value="TreeGrafter"/>
</dbReference>
<dbReference type="InterPro" id="IPR013783">
    <property type="entry name" value="Ig-like_fold"/>
</dbReference>
<dbReference type="SUPFAM" id="SSF49299">
    <property type="entry name" value="PKD domain"/>
    <property type="match status" value="3"/>
</dbReference>
<dbReference type="InterPro" id="IPR022409">
    <property type="entry name" value="PKD/Chitinase_dom"/>
</dbReference>
<dbReference type="EMBL" id="MTCZ01000114">
    <property type="protein sequence ID" value="OWP83438.1"/>
    <property type="molecule type" value="Genomic_DNA"/>
</dbReference>
<keyword evidence="2" id="KW-0812">Transmembrane</keyword>
<evidence type="ECO:0000256" key="3">
    <source>
        <dbReference type="ARBA" id="ARBA00022737"/>
    </source>
</evidence>
<gene>
    <name evidence="7" type="ORF">BWK59_10490</name>
</gene>
<dbReference type="InterPro" id="IPR000601">
    <property type="entry name" value="PKD_dom"/>
</dbReference>
<comment type="subcellular location">
    <subcellularLocation>
        <location evidence="1">Membrane</location>
        <topology evidence="1">Multi-pass membrane protein</topology>
    </subcellularLocation>
</comment>
<dbReference type="PANTHER" id="PTHR46730:SF1">
    <property type="entry name" value="PLAT DOMAIN-CONTAINING PROTEIN"/>
    <property type="match status" value="1"/>
</dbReference>
<dbReference type="Pfam" id="PF00801">
    <property type="entry name" value="PKD"/>
    <property type="match status" value="3"/>
</dbReference>
<sequence>MKFKQVVLFIILILTNSCYQESFIPIEGDFTTQFVNADESVPVLIRIDNKLQGAETFQWEFEGGNPATSTVAKPGEILYNQPGTYKIKLTATNSDGESKIIEKTIVIKDALNAKFTYGVIQDNFSPVEVQISNLTTGQGITYNWQFEDGNPATFSGQHPPHVIFTTPGKHKISLTITNGFENQTIDGQVEVAPLLVSDFSWDVAVADIDYQAPVTLKMNNSSISATHYIWQANSGQINNQNLNNPTITFNTPGTYSISLNASNGKTNQSTTKNITIYPNTNLYIFNDVKLGINSAHQNNSYGAFFSTITQQTYSSNEVNVQNSGLIDIAFQGLNSTFNSNAFISPHQVQNYGFLALSNAQQTIFINSQELCNCGLNFSESQFNAMQNDSPLQPLLITSNLAGAQGFGKQLPIIVLFKTKDGRKGAIKIKNMITNGTNSYIVCDIKVQKQ</sequence>
<protein>
    <recommendedName>
        <fullName evidence="6">PKD domain-containing protein</fullName>
    </recommendedName>
</protein>
<organism evidence="7 8">
    <name type="scientific">Flavobacterium davisii</name>
    <dbReference type="NCBI Taxonomy" id="2906077"/>
    <lineage>
        <taxon>Bacteria</taxon>
        <taxon>Pseudomonadati</taxon>
        <taxon>Bacteroidota</taxon>
        <taxon>Flavobacteriia</taxon>
        <taxon>Flavobacteriales</taxon>
        <taxon>Flavobacteriaceae</taxon>
        <taxon>Flavobacterium</taxon>
    </lineage>
</organism>
<evidence type="ECO:0000256" key="4">
    <source>
        <dbReference type="ARBA" id="ARBA00022989"/>
    </source>
</evidence>
<evidence type="ECO:0000256" key="1">
    <source>
        <dbReference type="ARBA" id="ARBA00004141"/>
    </source>
</evidence>